<dbReference type="Gene3D" id="3.40.50.2300">
    <property type="match status" value="1"/>
</dbReference>
<protein>
    <submittedName>
        <fullName evidence="3">Response regulator receiver domain-containing protein</fullName>
    </submittedName>
</protein>
<proteinExistence type="predicted"/>
<evidence type="ECO:0000256" key="1">
    <source>
        <dbReference type="PROSITE-ProRule" id="PRU00169"/>
    </source>
</evidence>
<dbReference type="EMBL" id="QGHA01000017">
    <property type="protein sequence ID" value="PWK68306.1"/>
    <property type="molecule type" value="Genomic_DNA"/>
</dbReference>
<dbReference type="InterPro" id="IPR011006">
    <property type="entry name" value="CheY-like_superfamily"/>
</dbReference>
<dbReference type="CDD" id="cd00156">
    <property type="entry name" value="REC"/>
    <property type="match status" value="1"/>
</dbReference>
<feature type="domain" description="Response regulatory" evidence="2">
    <location>
        <begin position="2"/>
        <end position="133"/>
    </location>
</feature>
<comment type="caution">
    <text evidence="3">The sequence shown here is derived from an EMBL/GenBank/DDBJ whole genome shotgun (WGS) entry which is preliminary data.</text>
</comment>
<reference evidence="3 4" key="1">
    <citation type="submission" date="2018-05" db="EMBL/GenBank/DDBJ databases">
        <title>Genomic Encyclopedia of Archaeal and Bacterial Type Strains, Phase II (KMG-II): from individual species to whole genera.</title>
        <authorList>
            <person name="Goeker M."/>
        </authorList>
    </citation>
    <scope>NUCLEOTIDE SEQUENCE [LARGE SCALE GENOMIC DNA]</scope>
    <source>
        <strain evidence="3 4">DSM 19975</strain>
    </source>
</reference>
<evidence type="ECO:0000313" key="3">
    <source>
        <dbReference type="EMBL" id="PWK68306.1"/>
    </source>
</evidence>
<sequence>MRVFLLDDDESLISDFKNLAKKITIIAGKPTTVDVLASRDLASSRQMLFGKNGEKNELKTIKLCLIDYYLDKGESGITLIEEIRKKNKKIPIVLLTGYDNSKNAFEAGELGATTFSLKDDLLLKHDLFNAENLKLLIEQVLTKSKLV</sequence>
<evidence type="ECO:0000313" key="4">
    <source>
        <dbReference type="Proteomes" id="UP000245678"/>
    </source>
</evidence>
<keyword evidence="4" id="KW-1185">Reference proteome</keyword>
<gene>
    <name evidence="3" type="ORF">LX99_04831</name>
</gene>
<name>A0A316GYA8_9SPHI</name>
<dbReference type="Pfam" id="PF00072">
    <property type="entry name" value="Response_reg"/>
    <property type="match status" value="1"/>
</dbReference>
<dbReference type="PROSITE" id="PS50110">
    <property type="entry name" value="RESPONSE_REGULATORY"/>
    <property type="match status" value="1"/>
</dbReference>
<keyword evidence="1" id="KW-0597">Phosphoprotein</keyword>
<feature type="modified residue" description="4-aspartylphosphate" evidence="1">
    <location>
        <position position="67"/>
    </location>
</feature>
<dbReference type="GO" id="GO:0000160">
    <property type="term" value="P:phosphorelay signal transduction system"/>
    <property type="evidence" value="ECO:0007669"/>
    <property type="project" value="InterPro"/>
</dbReference>
<evidence type="ECO:0000259" key="2">
    <source>
        <dbReference type="PROSITE" id="PS50110"/>
    </source>
</evidence>
<dbReference type="Proteomes" id="UP000245678">
    <property type="component" value="Unassembled WGS sequence"/>
</dbReference>
<dbReference type="AlphaFoldDB" id="A0A316GYA8"/>
<accession>A0A316GYA8</accession>
<dbReference type="SMART" id="SM00448">
    <property type="entry name" value="REC"/>
    <property type="match status" value="1"/>
</dbReference>
<organism evidence="3 4">
    <name type="scientific">Mucilaginibacter oryzae</name>
    <dbReference type="NCBI Taxonomy" id="468058"/>
    <lineage>
        <taxon>Bacteria</taxon>
        <taxon>Pseudomonadati</taxon>
        <taxon>Bacteroidota</taxon>
        <taxon>Sphingobacteriia</taxon>
        <taxon>Sphingobacteriales</taxon>
        <taxon>Sphingobacteriaceae</taxon>
        <taxon>Mucilaginibacter</taxon>
    </lineage>
</organism>
<dbReference type="SUPFAM" id="SSF52172">
    <property type="entry name" value="CheY-like"/>
    <property type="match status" value="1"/>
</dbReference>
<dbReference type="InterPro" id="IPR001789">
    <property type="entry name" value="Sig_transdc_resp-reg_receiver"/>
</dbReference>
<dbReference type="RefSeq" id="WP_109610589.1">
    <property type="nucleotide sequence ID" value="NZ_QGHA01000017.1"/>
</dbReference>